<dbReference type="BioCyc" id="RCHA213810:RUM_RS07895-MONOMER"/>
<dbReference type="Gene3D" id="1.10.1660.10">
    <property type="match status" value="1"/>
</dbReference>
<keyword evidence="1" id="KW-0238">DNA-binding</keyword>
<dbReference type="PRINTS" id="PR00040">
    <property type="entry name" value="HTHMERR"/>
</dbReference>
<dbReference type="GeneID" id="83156335"/>
<reference evidence="3" key="2">
    <citation type="submission" date="2010-03" db="EMBL/GenBank/DDBJ databases">
        <authorList>
            <person name="Pajon A."/>
        </authorList>
    </citation>
    <scope>NUCLEOTIDE SEQUENCE</scope>
    <source>
        <strain evidence="3">Type strain: 18P13</strain>
    </source>
</reference>
<dbReference type="AlphaFoldDB" id="D4LDL2"/>
<accession>D4LDL2</accession>
<sequence>MTISETAKKYDLTPDTLRYYERIGLIPPVRRNASGLRDYDQEACRWVEFIKCMRSAGLPIEVLIEYVQLFRQGDATVDARLELLTEQRRLLQERICAMQNTLARLDYKIQLYESGQMKQCEQRLTGSGEPEQPDIP</sequence>
<dbReference type="SMART" id="SM00422">
    <property type="entry name" value="HTH_MERR"/>
    <property type="match status" value="1"/>
</dbReference>
<dbReference type="InterPro" id="IPR047057">
    <property type="entry name" value="MerR_fam"/>
</dbReference>
<name>D4LDL2_RUMC1</name>
<evidence type="ECO:0000313" key="4">
    <source>
        <dbReference type="Proteomes" id="UP000007054"/>
    </source>
</evidence>
<dbReference type="EMBL" id="FP929052">
    <property type="protein sequence ID" value="CBL17707.1"/>
    <property type="molecule type" value="Genomic_DNA"/>
</dbReference>
<dbReference type="KEGG" id="rch:RUM_16220"/>
<protein>
    <submittedName>
        <fullName evidence="3">Transcriptional regulator, MerR family</fullName>
    </submittedName>
</protein>
<dbReference type="RefSeq" id="WP_015558613.1">
    <property type="nucleotide sequence ID" value="NC_021039.1"/>
</dbReference>
<dbReference type="GO" id="GO:0003700">
    <property type="term" value="F:DNA-binding transcription factor activity"/>
    <property type="evidence" value="ECO:0007669"/>
    <property type="project" value="InterPro"/>
</dbReference>
<feature type="domain" description="HTH merR-type" evidence="2">
    <location>
        <begin position="1"/>
        <end position="69"/>
    </location>
</feature>
<dbReference type="PROSITE" id="PS50937">
    <property type="entry name" value="HTH_MERR_2"/>
    <property type="match status" value="1"/>
</dbReference>
<organism evidence="3 4">
    <name type="scientific">Ruminococcus champanellensis (strain DSM 18848 / JCM 17042 / KCTC 15320 / 18P13)</name>
    <dbReference type="NCBI Taxonomy" id="213810"/>
    <lineage>
        <taxon>Bacteria</taxon>
        <taxon>Bacillati</taxon>
        <taxon>Bacillota</taxon>
        <taxon>Clostridia</taxon>
        <taxon>Eubacteriales</taxon>
        <taxon>Oscillospiraceae</taxon>
        <taxon>Ruminococcus</taxon>
    </lineage>
</organism>
<dbReference type="PANTHER" id="PTHR30204:SF98">
    <property type="entry name" value="HTH-TYPE TRANSCRIPTIONAL REGULATOR ADHR"/>
    <property type="match status" value="1"/>
</dbReference>
<dbReference type="Pfam" id="PF13411">
    <property type="entry name" value="MerR_1"/>
    <property type="match status" value="1"/>
</dbReference>
<evidence type="ECO:0000256" key="1">
    <source>
        <dbReference type="ARBA" id="ARBA00023125"/>
    </source>
</evidence>
<proteinExistence type="predicted"/>
<dbReference type="InterPro" id="IPR009061">
    <property type="entry name" value="DNA-bd_dom_put_sf"/>
</dbReference>
<dbReference type="Proteomes" id="UP000007054">
    <property type="component" value="Chromosome"/>
</dbReference>
<gene>
    <name evidence="3" type="ordered locus">RUM_16220</name>
</gene>
<dbReference type="GO" id="GO:0003677">
    <property type="term" value="F:DNA binding"/>
    <property type="evidence" value="ECO:0007669"/>
    <property type="project" value="UniProtKB-KW"/>
</dbReference>
<evidence type="ECO:0000313" key="3">
    <source>
        <dbReference type="EMBL" id="CBL17707.1"/>
    </source>
</evidence>
<dbReference type="InterPro" id="IPR000551">
    <property type="entry name" value="MerR-type_HTH_dom"/>
</dbReference>
<reference evidence="3" key="1">
    <citation type="submission" date="2010-03" db="EMBL/GenBank/DDBJ databases">
        <title>The genome sequence of Ruminococcus sp. 18P13.</title>
        <authorList>
            <consortium name="metaHIT consortium -- http://www.metahit.eu/"/>
            <person name="Pajon A."/>
            <person name="Turner K."/>
            <person name="Parkhill J."/>
            <person name="Bernalier A."/>
        </authorList>
    </citation>
    <scope>NUCLEOTIDE SEQUENCE [LARGE SCALE GENOMIC DNA]</scope>
    <source>
        <strain evidence="3">Type strain: 18P13</strain>
    </source>
</reference>
<dbReference type="CDD" id="cd01109">
    <property type="entry name" value="HTH_YyaN"/>
    <property type="match status" value="1"/>
</dbReference>
<dbReference type="PANTHER" id="PTHR30204">
    <property type="entry name" value="REDOX-CYCLING DRUG-SENSING TRANSCRIPTIONAL ACTIVATOR SOXR"/>
    <property type="match status" value="1"/>
</dbReference>
<evidence type="ECO:0000259" key="2">
    <source>
        <dbReference type="PROSITE" id="PS50937"/>
    </source>
</evidence>
<dbReference type="HOGENOM" id="CLU_060077_8_3_9"/>
<dbReference type="STRING" id="213810.RUM_16220"/>
<dbReference type="SUPFAM" id="SSF46955">
    <property type="entry name" value="Putative DNA-binding domain"/>
    <property type="match status" value="1"/>
</dbReference>
<dbReference type="PATRIC" id="fig|213810.4.peg.1521"/>
<keyword evidence="4" id="KW-1185">Reference proteome</keyword>